<comment type="subcellular location">
    <subcellularLocation>
        <location evidence="1 3">Cytoplasm</location>
    </subcellularLocation>
</comment>
<dbReference type="PROSITE" id="PS00352">
    <property type="entry name" value="CSD_1"/>
    <property type="match status" value="1"/>
</dbReference>
<dbReference type="Pfam" id="PF00313">
    <property type="entry name" value="CSD"/>
    <property type="match status" value="1"/>
</dbReference>
<dbReference type="PROSITE" id="PS51857">
    <property type="entry name" value="CSD_2"/>
    <property type="match status" value="1"/>
</dbReference>
<dbReference type="InterPro" id="IPR050181">
    <property type="entry name" value="Cold_shock_domain"/>
</dbReference>
<keyword evidence="2" id="KW-0963">Cytoplasm</keyword>
<proteinExistence type="predicted"/>
<organism evidence="5 6">
    <name type="scientific">Rothia amarae</name>
    <dbReference type="NCBI Taxonomy" id="169480"/>
    <lineage>
        <taxon>Bacteria</taxon>
        <taxon>Bacillati</taxon>
        <taxon>Actinomycetota</taxon>
        <taxon>Actinomycetes</taxon>
        <taxon>Micrococcales</taxon>
        <taxon>Micrococcaceae</taxon>
        <taxon>Rothia</taxon>
    </lineage>
</organism>
<dbReference type="InterPro" id="IPR012156">
    <property type="entry name" value="Cold_shock_CspA"/>
</dbReference>
<dbReference type="InterPro" id="IPR002059">
    <property type="entry name" value="CSP_DNA-bd"/>
</dbReference>
<dbReference type="InterPro" id="IPR011129">
    <property type="entry name" value="CSD"/>
</dbReference>
<accession>A0A7H2BLN7</accession>
<dbReference type="PRINTS" id="PR00050">
    <property type="entry name" value="COLDSHOCK"/>
</dbReference>
<dbReference type="GO" id="GO:0005737">
    <property type="term" value="C:cytoplasm"/>
    <property type="evidence" value="ECO:0007669"/>
    <property type="project" value="UniProtKB-SubCell"/>
</dbReference>
<reference evidence="5 6" key="1">
    <citation type="submission" date="2020-09" db="EMBL/GenBank/DDBJ databases">
        <title>Investigation of environmental microbe.</title>
        <authorList>
            <person name="Ou Y."/>
            <person name="Kang Q."/>
        </authorList>
    </citation>
    <scope>NUCLEOTIDE SEQUENCE [LARGE SCALE GENOMIC DNA]</scope>
    <source>
        <strain evidence="5 6">KJZ-9</strain>
    </source>
</reference>
<feature type="domain" description="CSD" evidence="4">
    <location>
        <begin position="1"/>
        <end position="66"/>
    </location>
</feature>
<dbReference type="AlphaFoldDB" id="A0A7H2BLN7"/>
<dbReference type="FunFam" id="2.40.50.140:FF:000006">
    <property type="entry name" value="Cold shock protein CspC"/>
    <property type="match status" value="1"/>
</dbReference>
<evidence type="ECO:0000313" key="6">
    <source>
        <dbReference type="Proteomes" id="UP000516421"/>
    </source>
</evidence>
<dbReference type="SMART" id="SM00357">
    <property type="entry name" value="CSP"/>
    <property type="match status" value="1"/>
</dbReference>
<name>A0A7H2BLN7_9MICC</name>
<dbReference type="CDD" id="cd04458">
    <property type="entry name" value="CSP_CDS"/>
    <property type="match status" value="1"/>
</dbReference>
<dbReference type="Proteomes" id="UP000516421">
    <property type="component" value="Chromosome"/>
</dbReference>
<dbReference type="PANTHER" id="PTHR11544">
    <property type="entry name" value="COLD SHOCK DOMAIN CONTAINING PROTEINS"/>
    <property type="match status" value="1"/>
</dbReference>
<evidence type="ECO:0000256" key="1">
    <source>
        <dbReference type="ARBA" id="ARBA00004496"/>
    </source>
</evidence>
<dbReference type="KEGG" id="rama:IDM48_04060"/>
<keyword evidence="6" id="KW-1185">Reference proteome</keyword>
<dbReference type="PIRSF" id="PIRSF002599">
    <property type="entry name" value="Cold_shock_A"/>
    <property type="match status" value="1"/>
</dbReference>
<dbReference type="EMBL" id="CP061538">
    <property type="protein sequence ID" value="QNV40583.1"/>
    <property type="molecule type" value="Genomic_DNA"/>
</dbReference>
<dbReference type="RefSeq" id="WP_068170519.1">
    <property type="nucleotide sequence ID" value="NZ_BAAAHX010000004.1"/>
</dbReference>
<sequence length="67" mass="7466">MANGTVKWFNSEKGYGFIQPEDGSEDLFFHYSAIQSSGYRTVEEGQAVDYTAERGPKGMQASEVRPL</sequence>
<dbReference type="GO" id="GO:0003676">
    <property type="term" value="F:nucleic acid binding"/>
    <property type="evidence" value="ECO:0007669"/>
    <property type="project" value="InterPro"/>
</dbReference>
<protein>
    <submittedName>
        <fullName evidence="5">Cold-shock protein</fullName>
    </submittedName>
</protein>
<evidence type="ECO:0000256" key="3">
    <source>
        <dbReference type="RuleBase" id="RU000408"/>
    </source>
</evidence>
<evidence type="ECO:0000256" key="2">
    <source>
        <dbReference type="ARBA" id="ARBA00022490"/>
    </source>
</evidence>
<dbReference type="InterPro" id="IPR012340">
    <property type="entry name" value="NA-bd_OB-fold"/>
</dbReference>
<evidence type="ECO:0000313" key="5">
    <source>
        <dbReference type="EMBL" id="QNV40583.1"/>
    </source>
</evidence>
<dbReference type="Gene3D" id="2.40.50.140">
    <property type="entry name" value="Nucleic acid-binding proteins"/>
    <property type="match status" value="1"/>
</dbReference>
<dbReference type="InterPro" id="IPR019844">
    <property type="entry name" value="CSD_CS"/>
</dbReference>
<evidence type="ECO:0000259" key="4">
    <source>
        <dbReference type="PROSITE" id="PS51857"/>
    </source>
</evidence>
<dbReference type="SUPFAM" id="SSF50249">
    <property type="entry name" value="Nucleic acid-binding proteins"/>
    <property type="match status" value="1"/>
</dbReference>
<gene>
    <name evidence="5" type="ORF">IDM48_04060</name>
</gene>